<feature type="region of interest" description="Disordered" evidence="13">
    <location>
        <begin position="603"/>
        <end position="706"/>
    </location>
</feature>
<keyword evidence="8" id="KW-0805">Transcription regulation</keyword>
<dbReference type="PANTHER" id="PTHR15135">
    <property type="entry name" value="STAC"/>
    <property type="match status" value="1"/>
</dbReference>
<feature type="domain" description="SH3" evidence="14">
    <location>
        <begin position="801"/>
        <end position="860"/>
    </location>
</feature>
<dbReference type="GO" id="GO:1903078">
    <property type="term" value="P:positive regulation of protein localization to plasma membrane"/>
    <property type="evidence" value="ECO:0007669"/>
    <property type="project" value="TreeGrafter"/>
</dbReference>
<keyword evidence="7" id="KW-0862">Zinc</keyword>
<dbReference type="InterPro" id="IPR001452">
    <property type="entry name" value="SH3_domain"/>
</dbReference>
<evidence type="ECO:0000256" key="13">
    <source>
        <dbReference type="SAM" id="MobiDB-lite"/>
    </source>
</evidence>
<keyword evidence="7" id="KW-0863">Zinc-finger</keyword>
<feature type="compositionally biased region" description="Low complexity" evidence="13">
    <location>
        <begin position="1043"/>
        <end position="1106"/>
    </location>
</feature>
<evidence type="ECO:0000256" key="9">
    <source>
        <dbReference type="ARBA" id="ARBA00023136"/>
    </source>
</evidence>
<dbReference type="GO" id="GO:0008270">
    <property type="term" value="F:zinc ion binding"/>
    <property type="evidence" value="ECO:0007669"/>
    <property type="project" value="UniProtKB-KW"/>
</dbReference>
<evidence type="ECO:0008006" key="18">
    <source>
        <dbReference type="Google" id="ProtNLM"/>
    </source>
</evidence>
<feature type="region of interest" description="Disordered" evidence="13">
    <location>
        <begin position="506"/>
        <end position="587"/>
    </location>
</feature>
<name>A0A9P7ZZ93_MORAP</name>
<comment type="subcellular location">
    <subcellularLocation>
        <location evidence="1">Cell membrane</location>
    </subcellularLocation>
    <subcellularLocation>
        <location evidence="2">Cytoplasm</location>
    </subcellularLocation>
</comment>
<feature type="compositionally biased region" description="Basic residues" evidence="13">
    <location>
        <begin position="1148"/>
        <end position="1158"/>
    </location>
</feature>
<dbReference type="InterPro" id="IPR021934">
    <property type="entry name" value="Sox_C"/>
</dbReference>
<feature type="region of interest" description="Disordered" evidence="13">
    <location>
        <begin position="887"/>
        <end position="1158"/>
    </location>
</feature>
<evidence type="ECO:0000256" key="8">
    <source>
        <dbReference type="ARBA" id="ARBA00023015"/>
    </source>
</evidence>
<reference evidence="16" key="1">
    <citation type="submission" date="2021-07" db="EMBL/GenBank/DDBJ databases">
        <title>Draft genome of Mortierella alpina, strain LL118, isolated from an aspen leaf litter sample.</title>
        <authorList>
            <person name="Yang S."/>
            <person name="Vinatzer B.A."/>
        </authorList>
    </citation>
    <scope>NUCLEOTIDE SEQUENCE</scope>
    <source>
        <strain evidence="16">LL118</strain>
    </source>
</reference>
<evidence type="ECO:0000256" key="12">
    <source>
        <dbReference type="PROSITE-ProRule" id="PRU00192"/>
    </source>
</evidence>
<feature type="compositionally biased region" description="Low complexity" evidence="13">
    <location>
        <begin position="453"/>
        <end position="473"/>
    </location>
</feature>
<feature type="compositionally biased region" description="Low complexity" evidence="13">
    <location>
        <begin position="943"/>
        <end position="974"/>
    </location>
</feature>
<feature type="region of interest" description="Disordered" evidence="13">
    <location>
        <begin position="731"/>
        <end position="787"/>
    </location>
</feature>
<feature type="region of interest" description="Disordered" evidence="13">
    <location>
        <begin position="206"/>
        <end position="260"/>
    </location>
</feature>
<dbReference type="InterPro" id="IPR036028">
    <property type="entry name" value="SH3-like_dom_sf"/>
</dbReference>
<feature type="region of interest" description="Disordered" evidence="13">
    <location>
        <begin position="415"/>
        <end position="437"/>
    </location>
</feature>
<feature type="compositionally biased region" description="Low complexity" evidence="13">
    <location>
        <begin position="919"/>
        <end position="931"/>
    </location>
</feature>
<feature type="compositionally biased region" description="Low complexity" evidence="13">
    <location>
        <begin position="603"/>
        <end position="641"/>
    </location>
</feature>
<organism evidence="16 17">
    <name type="scientific">Mortierella alpina</name>
    <name type="common">Oleaginous fungus</name>
    <name type="synonym">Mortierella renispora</name>
    <dbReference type="NCBI Taxonomy" id="64518"/>
    <lineage>
        <taxon>Eukaryota</taxon>
        <taxon>Fungi</taxon>
        <taxon>Fungi incertae sedis</taxon>
        <taxon>Mucoromycota</taxon>
        <taxon>Mortierellomycotina</taxon>
        <taxon>Mortierellomycetes</taxon>
        <taxon>Mortierellales</taxon>
        <taxon>Mortierellaceae</taxon>
        <taxon>Mortierella</taxon>
    </lineage>
</organism>
<feature type="compositionally biased region" description="Polar residues" evidence="13">
    <location>
        <begin position="1107"/>
        <end position="1124"/>
    </location>
</feature>
<dbReference type="Pfam" id="PF00018">
    <property type="entry name" value="SH3_1"/>
    <property type="match status" value="1"/>
</dbReference>
<feature type="region of interest" description="Disordered" evidence="13">
    <location>
        <begin position="453"/>
        <end position="479"/>
    </location>
</feature>
<feature type="region of interest" description="Disordered" evidence="13">
    <location>
        <begin position="105"/>
        <end position="131"/>
    </location>
</feature>
<feature type="compositionally biased region" description="Low complexity" evidence="13">
    <location>
        <begin position="245"/>
        <end position="260"/>
    </location>
</feature>
<evidence type="ECO:0000256" key="7">
    <source>
        <dbReference type="ARBA" id="ARBA00022771"/>
    </source>
</evidence>
<dbReference type="EMBL" id="JAIFTL010000232">
    <property type="protein sequence ID" value="KAG9321079.1"/>
    <property type="molecule type" value="Genomic_DNA"/>
</dbReference>
<evidence type="ECO:0000256" key="11">
    <source>
        <dbReference type="ARBA" id="ARBA00023242"/>
    </source>
</evidence>
<dbReference type="PROSITE" id="PS51516">
    <property type="entry name" value="SOX_C"/>
    <property type="match status" value="1"/>
</dbReference>
<dbReference type="PROSITE" id="PS50002">
    <property type="entry name" value="SH3"/>
    <property type="match status" value="1"/>
</dbReference>
<keyword evidence="6" id="KW-0677">Repeat</keyword>
<keyword evidence="7" id="KW-0479">Metal-binding</keyword>
<dbReference type="InterPro" id="IPR039688">
    <property type="entry name" value="STAC1/2/3"/>
</dbReference>
<feature type="compositionally biased region" description="Low complexity" evidence="13">
    <location>
        <begin position="650"/>
        <end position="680"/>
    </location>
</feature>
<dbReference type="Proteomes" id="UP000717515">
    <property type="component" value="Unassembled WGS sequence"/>
</dbReference>
<keyword evidence="4" id="KW-1003">Cell membrane</keyword>
<feature type="compositionally biased region" description="Basic and acidic residues" evidence="13">
    <location>
        <begin position="105"/>
        <end position="118"/>
    </location>
</feature>
<dbReference type="SMART" id="SM00326">
    <property type="entry name" value="SH3"/>
    <property type="match status" value="1"/>
</dbReference>
<keyword evidence="3 12" id="KW-0728">SH3 domain</keyword>
<feature type="compositionally biased region" description="Low complexity" evidence="13">
    <location>
        <begin position="755"/>
        <end position="769"/>
    </location>
</feature>
<dbReference type="PANTHER" id="PTHR15135:SF7">
    <property type="entry name" value="STAC-LIKE, ISOFORM J"/>
    <property type="match status" value="1"/>
</dbReference>
<feature type="compositionally biased region" description="Polar residues" evidence="13">
    <location>
        <begin position="897"/>
        <end position="911"/>
    </location>
</feature>
<feature type="compositionally biased region" description="Low complexity" evidence="13">
    <location>
        <begin position="731"/>
        <end position="740"/>
    </location>
</feature>
<feature type="compositionally biased region" description="Polar residues" evidence="13">
    <location>
        <begin position="552"/>
        <end position="566"/>
    </location>
</feature>
<keyword evidence="9" id="KW-0472">Membrane</keyword>
<proteinExistence type="predicted"/>
<dbReference type="GO" id="GO:0005886">
    <property type="term" value="C:plasma membrane"/>
    <property type="evidence" value="ECO:0007669"/>
    <property type="project" value="UniProtKB-SubCell"/>
</dbReference>
<accession>A0A9P7ZZ93</accession>
<keyword evidence="11" id="KW-0539">Nucleus</keyword>
<evidence type="ECO:0000256" key="10">
    <source>
        <dbReference type="ARBA" id="ARBA00023163"/>
    </source>
</evidence>
<evidence type="ECO:0000259" key="14">
    <source>
        <dbReference type="PROSITE" id="PS50002"/>
    </source>
</evidence>
<evidence type="ECO:0000256" key="6">
    <source>
        <dbReference type="ARBA" id="ARBA00022737"/>
    </source>
</evidence>
<dbReference type="SUPFAM" id="SSF50044">
    <property type="entry name" value="SH3-domain"/>
    <property type="match status" value="1"/>
</dbReference>
<feature type="region of interest" description="Disordered" evidence="13">
    <location>
        <begin position="289"/>
        <end position="383"/>
    </location>
</feature>
<evidence type="ECO:0000256" key="1">
    <source>
        <dbReference type="ARBA" id="ARBA00004236"/>
    </source>
</evidence>
<protein>
    <recommendedName>
        <fullName evidence="18">SH3 domain-containing protein</fullName>
    </recommendedName>
</protein>
<evidence type="ECO:0000256" key="2">
    <source>
        <dbReference type="ARBA" id="ARBA00004496"/>
    </source>
</evidence>
<dbReference type="GO" id="GO:0005737">
    <property type="term" value="C:cytoplasm"/>
    <property type="evidence" value="ECO:0007669"/>
    <property type="project" value="UniProtKB-SubCell"/>
</dbReference>
<evidence type="ECO:0000259" key="15">
    <source>
        <dbReference type="PROSITE" id="PS51516"/>
    </source>
</evidence>
<evidence type="ECO:0000256" key="3">
    <source>
        <dbReference type="ARBA" id="ARBA00022443"/>
    </source>
</evidence>
<evidence type="ECO:0000256" key="4">
    <source>
        <dbReference type="ARBA" id="ARBA00022475"/>
    </source>
</evidence>
<evidence type="ECO:0000313" key="16">
    <source>
        <dbReference type="EMBL" id="KAG9321079.1"/>
    </source>
</evidence>
<dbReference type="Gene3D" id="2.30.30.40">
    <property type="entry name" value="SH3 Domains"/>
    <property type="match status" value="1"/>
</dbReference>
<feature type="compositionally biased region" description="Low complexity" evidence="13">
    <location>
        <begin position="305"/>
        <end position="316"/>
    </location>
</feature>
<dbReference type="AlphaFoldDB" id="A0A9P7ZZ93"/>
<feature type="compositionally biased region" description="Polar residues" evidence="13">
    <location>
        <begin position="1133"/>
        <end position="1142"/>
    </location>
</feature>
<keyword evidence="5" id="KW-0963">Cytoplasm</keyword>
<keyword evidence="10" id="KW-0804">Transcription</keyword>
<comment type="caution">
    <text evidence="16">The sequence shown here is derived from an EMBL/GenBank/DDBJ whole genome shotgun (WGS) entry which is preliminary data.</text>
</comment>
<evidence type="ECO:0000313" key="17">
    <source>
        <dbReference type="Proteomes" id="UP000717515"/>
    </source>
</evidence>
<feature type="compositionally biased region" description="Polar residues" evidence="13">
    <location>
        <begin position="355"/>
        <end position="373"/>
    </location>
</feature>
<feature type="compositionally biased region" description="Polar residues" evidence="13">
    <location>
        <begin position="226"/>
        <end position="237"/>
    </location>
</feature>
<evidence type="ECO:0000256" key="5">
    <source>
        <dbReference type="ARBA" id="ARBA00022490"/>
    </source>
</evidence>
<sequence length="1158" mass="123056">MSSSVAHAACDHIVQSLHGHIVFLKDQGAISDESLRMYVNAALHWFTSVSEKILSGILNELWKLDLQALTAESTAAAQTPVHIPAQNRASIDTDLQMLDLPSKKDNEALTSSDPHHAEQSGNGSDSDYDLDHESDLKQQERLLQQEQQLDHQNGDIVTGELDNLVAASATDDQDLEDNEHEVAVLEGADDIDDDDEEEQETVEVYRERSLSAVSTPKPQLPPLFVSDSNNAETTSALASAPTERALSASSSPSGSASKAPNADLATAADIATGPAIAAVLASVPIGHASSEPQSHAVHLDAQPPASTAASSALASSDELNSPSVSSSADTAQFKQSEHSSTTSAAAPADIPSAHSLPSSNLEHSEQRNTSVSTAHPADHEHHHQQYVPALAATTTAPANNSAVYAAVYGHTYHPSTVADTPQHQADAPTVYNPPISQTPVSHAPVVYQPQVFSPPQHQQHQQPSHLAHQSASATPLQGGNMSIADILDEMDHDEPKDHVKERSFPHHVHDASATTMVSTEGKGSVTSVESGKLSEHHPPTPPPKDNAPLTYQPPTTVDVSSQSATEASVPALATPTPTTFTNADPIMPQPLALPVQAYQLYKPKPYQPQSKPSTKIRPQTQQAQQTPTPAEQAPTGQTQVEPQEHEQEQQRQQYEQYQQQQQQQQQHSAVVSPAVTAPAAKESGHAEPIPTSAVQDQSSRRLSSLSNSSFNGAAFRPETIGAATAASAAIQAARRSTTSSPLQSHGAKNEGASNPYQIPQEQQQPMVQQQEHRQQVPGSPVSEAGSRLSTLSTISEVRNLQVIARAQAMFDFAGEDEGDLPFKVGEIINVIEYLNADWWRGILRKDVGIFPTAYVQELKPPTSGKYPTISVSVRQSVLIPSPTDIVQPEQEAEPSANHLQQQASFRASYQPSLAEDHAASSAPATPQSAAPISNPGNAPVQSTAAAPMNANNGGAPTPAGGHTPEGAVQGSGSFPAPPPPPANSQSPPSVYTYFPGSGNQPPISPPPSMRNASQRIGFGVGQGGIPSQQAPGLGSPVTMPGYSQGPPMQQQQQQPMSSLSPQQQRFSQQYQAGQSGAPGQQQQYQQYQQYQQQQQQQQQGLQQQSPTASYGSQGPYQQQNSLSEASGVPGAVGTSQMTTKQMQEAAKSKSKKKFGSKW</sequence>
<gene>
    <name evidence="16" type="ORF">KVV02_008360</name>
</gene>
<feature type="domain" description="Sox C-terminal" evidence="15">
    <location>
        <begin position="585"/>
        <end position="708"/>
    </location>
</feature>
<feature type="compositionally biased region" description="Low complexity" evidence="13">
    <location>
        <begin position="567"/>
        <end position="585"/>
    </location>
</feature>
<feature type="compositionally biased region" description="Polar residues" evidence="13">
    <location>
        <begin position="317"/>
        <end position="344"/>
    </location>
</feature>